<dbReference type="InterPro" id="IPR000878">
    <property type="entry name" value="4pyrrol_Mease"/>
</dbReference>
<dbReference type="Gene3D" id="3.40.1010.10">
    <property type="entry name" value="Cobalt-precorrin-4 Transmethylase, Domain 1"/>
    <property type="match status" value="1"/>
</dbReference>
<accession>A0ABV8V762</accession>
<dbReference type="InterPro" id="IPR003043">
    <property type="entry name" value="Uropor_MeTrfase_CS"/>
</dbReference>
<dbReference type="EC" id="2.1.1.107" evidence="3"/>
<evidence type="ECO:0000256" key="9">
    <source>
        <dbReference type="RuleBase" id="RU003960"/>
    </source>
</evidence>
<protein>
    <recommendedName>
        <fullName evidence="3">uroporphyrinogen-III C-methyltransferase</fullName>
        <ecNumber evidence="3">2.1.1.107</ecNumber>
    </recommendedName>
</protein>
<evidence type="ECO:0000256" key="8">
    <source>
        <dbReference type="ARBA" id="ARBA00025705"/>
    </source>
</evidence>
<evidence type="ECO:0000256" key="3">
    <source>
        <dbReference type="ARBA" id="ARBA00012162"/>
    </source>
</evidence>
<keyword evidence="12" id="KW-1185">Reference proteome</keyword>
<comment type="pathway">
    <text evidence="8">Porphyrin-containing compound metabolism; siroheme biosynthesis; precorrin-2 from uroporphyrinogen III: step 1/1.</text>
</comment>
<name>A0ABV8V762_9GAMM</name>
<evidence type="ECO:0000259" key="10">
    <source>
        <dbReference type="Pfam" id="PF00590"/>
    </source>
</evidence>
<keyword evidence="7" id="KW-0627">Porphyrin biosynthesis</keyword>
<evidence type="ECO:0000256" key="7">
    <source>
        <dbReference type="ARBA" id="ARBA00023244"/>
    </source>
</evidence>
<dbReference type="InterPro" id="IPR006366">
    <property type="entry name" value="CobA/CysG_C"/>
</dbReference>
<evidence type="ECO:0000313" key="11">
    <source>
        <dbReference type="EMBL" id="MFC4363741.1"/>
    </source>
</evidence>
<comment type="pathway">
    <text evidence="1">Cofactor biosynthesis; adenosylcobalamin biosynthesis.</text>
</comment>
<dbReference type="PANTHER" id="PTHR45790">
    <property type="entry name" value="SIROHEME SYNTHASE-RELATED"/>
    <property type="match status" value="1"/>
</dbReference>
<evidence type="ECO:0000256" key="6">
    <source>
        <dbReference type="ARBA" id="ARBA00022691"/>
    </source>
</evidence>
<dbReference type="InterPro" id="IPR035996">
    <property type="entry name" value="4pyrrol_Methylase_sf"/>
</dbReference>
<dbReference type="Proteomes" id="UP001595840">
    <property type="component" value="Unassembled WGS sequence"/>
</dbReference>
<gene>
    <name evidence="11" type="primary">cobA</name>
    <name evidence="11" type="ORF">ACFOX3_15605</name>
</gene>
<dbReference type="InterPro" id="IPR050161">
    <property type="entry name" value="Siro_Cobalamin_biosynth"/>
</dbReference>
<dbReference type="EMBL" id="JBHSCX010000020">
    <property type="protein sequence ID" value="MFC4363741.1"/>
    <property type="molecule type" value="Genomic_DNA"/>
</dbReference>
<dbReference type="CDD" id="cd11642">
    <property type="entry name" value="SUMT"/>
    <property type="match status" value="1"/>
</dbReference>
<keyword evidence="6" id="KW-0949">S-adenosyl-L-methionine</keyword>
<sequence>MPASPATRTHFLARLKPRNSAAAGRVSLVGAGPGDADLLTVKALRTLQQADVIFYDRLVSEDIRALFPSSTPAIYVGKAKDRHSIPQQDLNSLLVETAQLGLHVCRLKGGDAFVFGRGGEEMLELKQAGIAVDVVPGITAGAGATAYAGIPLTHRGIAQGVSFVTAHGEKELHINWSSLAHSGHTLVFYMGLGSAATIARELQSAGLSANTPAAIIEKGCSAQQRVFTESLAHLPDLVERHQIESPALIVVGEVVRLREQLQWLEQIASPEQQDIYAEVATPVAGNALASVSNSINKNSPWEKLSA</sequence>
<dbReference type="SUPFAM" id="SSF53790">
    <property type="entry name" value="Tetrapyrrole methylase"/>
    <property type="match status" value="1"/>
</dbReference>
<dbReference type="NCBIfam" id="NF004790">
    <property type="entry name" value="PRK06136.1"/>
    <property type="match status" value="1"/>
</dbReference>
<comment type="similarity">
    <text evidence="2 9">Belongs to the precorrin methyltransferase family.</text>
</comment>
<dbReference type="GO" id="GO:0032259">
    <property type="term" value="P:methylation"/>
    <property type="evidence" value="ECO:0007669"/>
    <property type="project" value="UniProtKB-KW"/>
</dbReference>
<evidence type="ECO:0000313" key="12">
    <source>
        <dbReference type="Proteomes" id="UP001595840"/>
    </source>
</evidence>
<dbReference type="InterPro" id="IPR014776">
    <property type="entry name" value="4pyrrole_Mease_sub2"/>
</dbReference>
<keyword evidence="4 9" id="KW-0489">Methyltransferase</keyword>
<dbReference type="PROSITE" id="PS00839">
    <property type="entry name" value="SUMT_1"/>
    <property type="match status" value="1"/>
</dbReference>
<dbReference type="RefSeq" id="WP_290261727.1">
    <property type="nucleotide sequence ID" value="NZ_JAUFQG010000004.1"/>
</dbReference>
<dbReference type="InterPro" id="IPR014777">
    <property type="entry name" value="4pyrrole_Mease_sub1"/>
</dbReference>
<dbReference type="PANTHER" id="PTHR45790:SF3">
    <property type="entry name" value="S-ADENOSYL-L-METHIONINE-DEPENDENT UROPORPHYRINOGEN III METHYLTRANSFERASE, CHLOROPLASTIC"/>
    <property type="match status" value="1"/>
</dbReference>
<evidence type="ECO:0000256" key="4">
    <source>
        <dbReference type="ARBA" id="ARBA00022603"/>
    </source>
</evidence>
<keyword evidence="5 9" id="KW-0808">Transferase</keyword>
<evidence type="ECO:0000256" key="1">
    <source>
        <dbReference type="ARBA" id="ARBA00004953"/>
    </source>
</evidence>
<comment type="caution">
    <text evidence="11">The sequence shown here is derived from an EMBL/GenBank/DDBJ whole genome shotgun (WGS) entry which is preliminary data.</text>
</comment>
<dbReference type="NCBIfam" id="TIGR01469">
    <property type="entry name" value="cobA_cysG_Cterm"/>
    <property type="match status" value="1"/>
</dbReference>
<dbReference type="Pfam" id="PF00590">
    <property type="entry name" value="TP_methylase"/>
    <property type="match status" value="1"/>
</dbReference>
<proteinExistence type="inferred from homology"/>
<evidence type="ECO:0000256" key="5">
    <source>
        <dbReference type="ARBA" id="ARBA00022679"/>
    </source>
</evidence>
<dbReference type="Gene3D" id="3.30.950.10">
    <property type="entry name" value="Methyltransferase, Cobalt-precorrin-4 Transmethylase, Domain 2"/>
    <property type="match status" value="1"/>
</dbReference>
<dbReference type="GO" id="GO:0004851">
    <property type="term" value="F:uroporphyrin-III C-methyltransferase activity"/>
    <property type="evidence" value="ECO:0007669"/>
    <property type="project" value="UniProtKB-EC"/>
</dbReference>
<feature type="domain" description="Tetrapyrrole methylase" evidence="10">
    <location>
        <begin position="26"/>
        <end position="234"/>
    </location>
</feature>
<evidence type="ECO:0000256" key="2">
    <source>
        <dbReference type="ARBA" id="ARBA00005879"/>
    </source>
</evidence>
<dbReference type="PROSITE" id="PS00840">
    <property type="entry name" value="SUMT_2"/>
    <property type="match status" value="1"/>
</dbReference>
<organism evidence="11 12">
    <name type="scientific">Simiduia curdlanivorans</name>
    <dbReference type="NCBI Taxonomy" id="1492769"/>
    <lineage>
        <taxon>Bacteria</taxon>
        <taxon>Pseudomonadati</taxon>
        <taxon>Pseudomonadota</taxon>
        <taxon>Gammaproteobacteria</taxon>
        <taxon>Cellvibrionales</taxon>
        <taxon>Cellvibrionaceae</taxon>
        <taxon>Simiduia</taxon>
    </lineage>
</organism>
<reference evidence="12" key="1">
    <citation type="journal article" date="2019" name="Int. J. Syst. Evol. Microbiol.">
        <title>The Global Catalogue of Microorganisms (GCM) 10K type strain sequencing project: providing services to taxonomists for standard genome sequencing and annotation.</title>
        <authorList>
            <consortium name="The Broad Institute Genomics Platform"/>
            <consortium name="The Broad Institute Genome Sequencing Center for Infectious Disease"/>
            <person name="Wu L."/>
            <person name="Ma J."/>
        </authorList>
    </citation>
    <scope>NUCLEOTIDE SEQUENCE [LARGE SCALE GENOMIC DNA]</scope>
    <source>
        <strain evidence="12">CECT 8570</strain>
    </source>
</reference>